<keyword evidence="4" id="KW-0378">Hydrolase</keyword>
<dbReference type="Gene3D" id="3.60.15.10">
    <property type="entry name" value="Ribonuclease Z/Hydroxyacylglutathione hydrolase-like"/>
    <property type="match status" value="1"/>
</dbReference>
<evidence type="ECO:0000313" key="8">
    <source>
        <dbReference type="Proteomes" id="UP000027265"/>
    </source>
</evidence>
<comment type="similarity">
    <text evidence="2">Belongs to the metallo-beta-lactamase superfamily.</text>
</comment>
<dbReference type="SMART" id="SM00849">
    <property type="entry name" value="Lactamase_B"/>
    <property type="match status" value="1"/>
</dbReference>
<dbReference type="EMBL" id="KL197711">
    <property type="protein sequence ID" value="KDQ62401.1"/>
    <property type="molecule type" value="Genomic_DNA"/>
</dbReference>
<feature type="domain" description="Metallo-beta-lactamase" evidence="6">
    <location>
        <begin position="43"/>
        <end position="265"/>
    </location>
</feature>
<accession>A0A067QIH6</accession>
<evidence type="ECO:0000256" key="2">
    <source>
        <dbReference type="ARBA" id="ARBA00007749"/>
    </source>
</evidence>
<protein>
    <recommendedName>
        <fullName evidence="6">Metallo-beta-lactamase domain-containing protein</fullName>
    </recommendedName>
</protein>
<evidence type="ECO:0000256" key="3">
    <source>
        <dbReference type="ARBA" id="ARBA00022723"/>
    </source>
</evidence>
<comment type="cofactor">
    <cofactor evidence="1">
        <name>Zn(2+)</name>
        <dbReference type="ChEBI" id="CHEBI:29105"/>
    </cofactor>
</comment>
<dbReference type="OrthoDB" id="10250730at2759"/>
<dbReference type="SUPFAM" id="SSF56281">
    <property type="entry name" value="Metallo-hydrolase/oxidoreductase"/>
    <property type="match status" value="1"/>
</dbReference>
<dbReference type="InParanoid" id="A0A067QIH6"/>
<keyword evidence="3" id="KW-0479">Metal-binding</keyword>
<sequence>MSLPPPYGDQAYCYVSALEAGHLDIPCHLVITDVPKDEVNPAPIIAFILHHSKTNANFLVDLGIRRDLESYPPAVREHIRDAPVPVRISQDVVQSLEKGGLLPSQITDICLTHVHWDHVGDPNPFTNATFLVGEESRSLFDPGYPADPKSAFAADLLPLDRTKFLSKETWAPLGPFPHALDFFGDGSLYIVDAPGHLPGHVNILARTSSDGGWIYLAGDSAHDWRLLRGEAKISGSHVDPHVAGQHIERIKALMEIPRVRVVLAHDTPWYTDNRDGPAYWPGHIESL</sequence>
<dbReference type="GO" id="GO:0046872">
    <property type="term" value="F:metal ion binding"/>
    <property type="evidence" value="ECO:0007669"/>
    <property type="project" value="UniProtKB-KW"/>
</dbReference>
<dbReference type="GO" id="GO:0016787">
    <property type="term" value="F:hydrolase activity"/>
    <property type="evidence" value="ECO:0007669"/>
    <property type="project" value="UniProtKB-KW"/>
</dbReference>
<dbReference type="CDD" id="cd07730">
    <property type="entry name" value="metallo-hydrolase-like_MBL-fold"/>
    <property type="match status" value="1"/>
</dbReference>
<keyword evidence="8" id="KW-1185">Reference proteome</keyword>
<evidence type="ECO:0000256" key="4">
    <source>
        <dbReference type="ARBA" id="ARBA00022801"/>
    </source>
</evidence>
<dbReference type="HOGENOM" id="CLU_030571_1_1_1"/>
<dbReference type="PANTHER" id="PTHR42978">
    <property type="entry name" value="QUORUM-QUENCHING LACTONASE YTNP-RELATED-RELATED"/>
    <property type="match status" value="1"/>
</dbReference>
<dbReference type="InterPro" id="IPR036866">
    <property type="entry name" value="RibonucZ/Hydroxyglut_hydro"/>
</dbReference>
<evidence type="ECO:0000313" key="7">
    <source>
        <dbReference type="EMBL" id="KDQ62401.1"/>
    </source>
</evidence>
<dbReference type="STRING" id="933084.A0A067QIH6"/>
<reference evidence="8" key="1">
    <citation type="journal article" date="2014" name="Proc. Natl. Acad. Sci. U.S.A.">
        <title>Extensive sampling of basidiomycete genomes demonstrates inadequacy of the white-rot/brown-rot paradigm for wood decay fungi.</title>
        <authorList>
            <person name="Riley R."/>
            <person name="Salamov A.A."/>
            <person name="Brown D.W."/>
            <person name="Nagy L.G."/>
            <person name="Floudas D."/>
            <person name="Held B.W."/>
            <person name="Levasseur A."/>
            <person name="Lombard V."/>
            <person name="Morin E."/>
            <person name="Otillar R."/>
            <person name="Lindquist E.A."/>
            <person name="Sun H."/>
            <person name="LaButti K.M."/>
            <person name="Schmutz J."/>
            <person name="Jabbour D."/>
            <person name="Luo H."/>
            <person name="Baker S.E."/>
            <person name="Pisabarro A.G."/>
            <person name="Walton J.D."/>
            <person name="Blanchette R.A."/>
            <person name="Henrissat B."/>
            <person name="Martin F."/>
            <person name="Cullen D."/>
            <person name="Hibbett D.S."/>
            <person name="Grigoriev I.V."/>
        </authorList>
    </citation>
    <scope>NUCLEOTIDE SEQUENCE [LARGE SCALE GENOMIC DNA]</scope>
    <source>
        <strain evidence="8">MUCL 33604</strain>
    </source>
</reference>
<evidence type="ECO:0000256" key="5">
    <source>
        <dbReference type="ARBA" id="ARBA00022833"/>
    </source>
</evidence>
<dbReference type="Pfam" id="PF00753">
    <property type="entry name" value="Lactamase_B"/>
    <property type="match status" value="1"/>
</dbReference>
<organism evidence="7 8">
    <name type="scientific">Jaapia argillacea MUCL 33604</name>
    <dbReference type="NCBI Taxonomy" id="933084"/>
    <lineage>
        <taxon>Eukaryota</taxon>
        <taxon>Fungi</taxon>
        <taxon>Dikarya</taxon>
        <taxon>Basidiomycota</taxon>
        <taxon>Agaricomycotina</taxon>
        <taxon>Agaricomycetes</taxon>
        <taxon>Agaricomycetidae</taxon>
        <taxon>Jaapiales</taxon>
        <taxon>Jaapiaceae</taxon>
        <taxon>Jaapia</taxon>
    </lineage>
</organism>
<dbReference type="AlphaFoldDB" id="A0A067QIH6"/>
<name>A0A067QIH6_9AGAM</name>
<dbReference type="PANTHER" id="PTHR42978:SF2">
    <property type="entry name" value="102 KBASES UNSTABLE REGION: FROM 1 TO 119443"/>
    <property type="match status" value="1"/>
</dbReference>
<keyword evidence="5" id="KW-0862">Zinc</keyword>
<proteinExistence type="inferred from homology"/>
<evidence type="ECO:0000256" key="1">
    <source>
        <dbReference type="ARBA" id="ARBA00001947"/>
    </source>
</evidence>
<dbReference type="InterPro" id="IPR001279">
    <property type="entry name" value="Metallo-B-lactamas"/>
</dbReference>
<gene>
    <name evidence="7" type="ORF">JAAARDRAFT_30309</name>
</gene>
<dbReference type="Proteomes" id="UP000027265">
    <property type="component" value="Unassembled WGS sequence"/>
</dbReference>
<dbReference type="InterPro" id="IPR051013">
    <property type="entry name" value="MBL_superfamily_lactonases"/>
</dbReference>
<evidence type="ECO:0000259" key="6">
    <source>
        <dbReference type="SMART" id="SM00849"/>
    </source>
</evidence>